<keyword evidence="4 10" id="KW-0479">Metal-binding</keyword>
<protein>
    <recommendedName>
        <fullName evidence="10">E3 ubiquitin-protein ligase</fullName>
        <ecNumber evidence="10">2.3.2.27</ecNumber>
    </recommendedName>
</protein>
<dbReference type="InterPro" id="IPR003126">
    <property type="entry name" value="Znf_UBR"/>
</dbReference>
<dbReference type="Gene3D" id="2.80.10.50">
    <property type="match status" value="1"/>
</dbReference>
<feature type="zinc finger region" description="UBR-type" evidence="9">
    <location>
        <begin position="1086"/>
        <end position="1160"/>
    </location>
</feature>
<evidence type="ECO:0000313" key="13">
    <source>
        <dbReference type="EMBL" id="KAG9319778.1"/>
    </source>
</evidence>
<dbReference type="GO" id="GO:0071596">
    <property type="term" value="P:ubiquitin-dependent protein catabolic process via the N-end rule pathway"/>
    <property type="evidence" value="ECO:0007669"/>
    <property type="project" value="UniProtKB-UniRule"/>
</dbReference>
<evidence type="ECO:0000256" key="1">
    <source>
        <dbReference type="ARBA" id="ARBA00000900"/>
    </source>
</evidence>
<feature type="compositionally biased region" description="Polar residues" evidence="11">
    <location>
        <begin position="362"/>
        <end position="387"/>
    </location>
</feature>
<feature type="domain" description="UBR-type" evidence="12">
    <location>
        <begin position="1086"/>
        <end position="1160"/>
    </location>
</feature>
<feature type="region of interest" description="Disordered" evidence="11">
    <location>
        <begin position="839"/>
        <end position="865"/>
    </location>
</feature>
<evidence type="ECO:0000256" key="10">
    <source>
        <dbReference type="RuleBase" id="RU366018"/>
    </source>
</evidence>
<dbReference type="SMART" id="SM00396">
    <property type="entry name" value="ZnF_UBR1"/>
    <property type="match status" value="5"/>
</dbReference>
<evidence type="ECO:0000313" key="14">
    <source>
        <dbReference type="Proteomes" id="UP000717515"/>
    </source>
</evidence>
<dbReference type="PANTHER" id="PTHR21497:SF24">
    <property type="entry name" value="E3 UBIQUITIN-PROTEIN LIGASE UBR1"/>
    <property type="match status" value="1"/>
</dbReference>
<dbReference type="GO" id="GO:0000151">
    <property type="term" value="C:ubiquitin ligase complex"/>
    <property type="evidence" value="ECO:0007669"/>
    <property type="project" value="TreeGrafter"/>
</dbReference>
<dbReference type="PROSITE" id="PS51157">
    <property type="entry name" value="ZF_UBR"/>
    <property type="match status" value="3"/>
</dbReference>
<feature type="compositionally biased region" description="Polar residues" evidence="11">
    <location>
        <begin position="1352"/>
        <end position="1369"/>
    </location>
</feature>
<evidence type="ECO:0000256" key="11">
    <source>
        <dbReference type="SAM" id="MobiDB-lite"/>
    </source>
</evidence>
<organism evidence="13 14">
    <name type="scientific">Mortierella alpina</name>
    <name type="common">Oleaginous fungus</name>
    <name type="synonym">Mortierella renispora</name>
    <dbReference type="NCBI Taxonomy" id="64518"/>
    <lineage>
        <taxon>Eukaryota</taxon>
        <taxon>Fungi</taxon>
        <taxon>Fungi incertae sedis</taxon>
        <taxon>Mucoromycota</taxon>
        <taxon>Mortierellomycotina</taxon>
        <taxon>Mortierellomycetes</taxon>
        <taxon>Mortierellales</taxon>
        <taxon>Mortierellaceae</taxon>
        <taxon>Mortierella</taxon>
    </lineage>
</organism>
<evidence type="ECO:0000256" key="9">
    <source>
        <dbReference type="PROSITE-ProRule" id="PRU00508"/>
    </source>
</evidence>
<dbReference type="GO" id="GO:0061630">
    <property type="term" value="F:ubiquitin protein ligase activity"/>
    <property type="evidence" value="ECO:0007669"/>
    <property type="project" value="UniProtKB-UniRule"/>
</dbReference>
<accession>A0A9P8CTZ8</accession>
<evidence type="ECO:0000256" key="2">
    <source>
        <dbReference type="ARBA" id="ARBA00004906"/>
    </source>
</evidence>
<name>A0A9P8CTZ8_MORAP</name>
<dbReference type="Pfam" id="PF02207">
    <property type="entry name" value="zf-UBR"/>
    <property type="match status" value="5"/>
</dbReference>
<proteinExistence type="inferred from homology"/>
<comment type="similarity">
    <text evidence="8 10">Belongs to the E3 ubiquitin-protein ligase UBR1-like family.</text>
</comment>
<feature type="compositionally biased region" description="Low complexity" evidence="11">
    <location>
        <begin position="396"/>
        <end position="419"/>
    </location>
</feature>
<feature type="zinc finger region" description="UBR-type" evidence="9">
    <location>
        <begin position="559"/>
        <end position="629"/>
    </location>
</feature>
<dbReference type="EMBL" id="JAIFTL010000378">
    <property type="protein sequence ID" value="KAG9319778.1"/>
    <property type="molecule type" value="Genomic_DNA"/>
</dbReference>
<evidence type="ECO:0000256" key="7">
    <source>
        <dbReference type="ARBA" id="ARBA00022833"/>
    </source>
</evidence>
<evidence type="ECO:0000256" key="6">
    <source>
        <dbReference type="ARBA" id="ARBA00022786"/>
    </source>
</evidence>
<dbReference type="PANTHER" id="PTHR21497">
    <property type="entry name" value="UBIQUITIN LIGASE E3 ALPHA-RELATED"/>
    <property type="match status" value="1"/>
</dbReference>
<feature type="domain" description="UBR-type" evidence="12">
    <location>
        <begin position="642"/>
        <end position="715"/>
    </location>
</feature>
<dbReference type="GO" id="GO:0008270">
    <property type="term" value="F:zinc ion binding"/>
    <property type="evidence" value="ECO:0007669"/>
    <property type="project" value="UniProtKB-UniRule"/>
</dbReference>
<comment type="pathway">
    <text evidence="2 10">Protein modification; protein ubiquitination.</text>
</comment>
<dbReference type="EC" id="2.3.2.27" evidence="10"/>
<sequence>MSIIGAMLYAKMQSCLLQLNNQPPTFNHREMRLSMQELVRERALYYGVHAYHRIMNEHLDRQPIPLSWHTLAMIHQDAQSKSLEEIEKKFNAPDCRLPQLLQEFRAHCMETGTTASPGAGSENAGSPAANVVSPMSELEAIVPTGGLYLEYYSANASALQNHHLVTLDEHWQVLLKNRLLSAQNITAAAATTSSLVSPVLATTSSSTNIKDHASFLLAVDQVRRNYLETCIPSPEAISVLENLDEMQQAESALLLKSLAAAAASAAAANMSPRSSLPVHLRRYSLTSPSSSSQSILPPSIRELRLLTEVLRENKSESHTTHAAVENKSSSSSSSSNGGHARATTLSTHQMQHMQQMQQMQQAPTELEQQISEILRSNDSTHSNNRQGAQAVVKAQGSSFGSSSTSNGVATTSKSSTTAQGGTAALSSATATSGTTSVTSSSNSLLKESDNKSVVQFGWTLHMLHANTLQYAWIWTWLYIHEGSSRQNVGKYITLLAPVACDSKMYTASKWIILPAKDLVRTRKDWKVSYGDRVWMVSYWFSTRNAKMDLPEYLPRARGAACRHVIPYGETYVICKTCPADILCMRCFRASDHTDHTMYLQCSWGTSVCVCGDPLKLKASNALHCSLHCAESQKSYSGLAKGKPCQIKFKAGEKVYRCKTCLVGRDESVVLCSRCFRSHNHFGHEVTAYMAEEGSVCSCHDNKSWRPDLHCTYHSPGILESEYLTRPLSLRDTSSARHSYSQEQPSSSKKRSKGTPFSGTSRHLERSESGKHGSSTSLSFKSITAKANPIQPHRCGHIFQPGEDIYHCRDCSFNDRVILCSRCFHSSGCVDHRWRMGEFQSQKTRAGEDDPADVPGEDSTGRSISPSITVEGLAIGHNTFNSARTELSPDRGAKPLDANLCPPVSIAEDASASYGGSVGTSCDCGDPEMFKTVFDCNYHLPQEYRPVPSLIHCNYLFQQGETMFRCRTCHLDGTDTDAFAADQQGHDSGLHAEDLEQEFCNRGPGSCVEADVWICERCFDPEQHIGHVLEEAVNHQNRGAYCHCGDIAILKDPHARPSAVASSMPGAILTESEALYACKDDHNRQNMLCTTDIKEGMLYYSCKTCQTDPKRVFCEPCFIKEAHKDHEYEQLPATTGFEPIRCGCGENSAFRYATHCRQHERAGGTNIVHRCRYRAREGEWIAYCRLFDANRFSTTHVYWGLTEIATPTKKDKWLLIFASGVVKLLITRGMILKPPLDNNSCAIPMIAVPPNLPPPSISISGNSSRRDANLIRAPPLCQYHTMIYKTTPSTTLYLHSHDYRSINHQDHSEVTGYRYHDSNNDWIVTRPDEGSDSGRDDDDDGDSGVVEQDNNHARQNGRGNAKSIKTVSGSLSSTTKQHAAARSPFLQWKDVFWLKHAATGKYFNSMASLKISQGFQEVGAKTNMALYIYGEPAEEQGSSIAKREKRRQEALTSTADKLKVPEQRVNGSLRVRKRHFTDATKGLR</sequence>
<feature type="region of interest" description="Disordered" evidence="11">
    <location>
        <begin position="313"/>
        <end position="419"/>
    </location>
</feature>
<dbReference type="CDD" id="cd19670">
    <property type="entry name" value="UBR-box_UBR1_2_3"/>
    <property type="match status" value="2"/>
</dbReference>
<dbReference type="Proteomes" id="UP000717515">
    <property type="component" value="Unassembled WGS sequence"/>
</dbReference>
<feature type="compositionally biased region" description="Low complexity" evidence="11">
    <location>
        <begin position="348"/>
        <end position="361"/>
    </location>
</feature>
<feature type="region of interest" description="Disordered" evidence="11">
    <location>
        <begin position="1318"/>
        <end position="1369"/>
    </location>
</feature>
<dbReference type="Gene3D" id="2.10.110.30">
    <property type="match status" value="5"/>
</dbReference>
<keyword evidence="5 10" id="KW-0863">Zinc-finger</keyword>
<evidence type="ECO:0000256" key="4">
    <source>
        <dbReference type="ARBA" id="ARBA00022723"/>
    </source>
</evidence>
<dbReference type="GO" id="GO:0016567">
    <property type="term" value="P:protein ubiquitination"/>
    <property type="evidence" value="ECO:0007669"/>
    <property type="project" value="UniProtKB-UniRule"/>
</dbReference>
<comment type="caution">
    <text evidence="13">The sequence shown here is derived from an EMBL/GenBank/DDBJ whole genome shotgun (WGS) entry which is preliminary data.</text>
</comment>
<feature type="zinc finger region" description="UBR-type" evidence="9">
    <location>
        <begin position="642"/>
        <end position="715"/>
    </location>
</feature>
<feature type="region of interest" description="Disordered" evidence="11">
    <location>
        <begin position="733"/>
        <end position="777"/>
    </location>
</feature>
<evidence type="ECO:0000256" key="8">
    <source>
        <dbReference type="ARBA" id="ARBA00046341"/>
    </source>
</evidence>
<dbReference type="InterPro" id="IPR039164">
    <property type="entry name" value="UBR1-like"/>
</dbReference>
<evidence type="ECO:0000256" key="3">
    <source>
        <dbReference type="ARBA" id="ARBA00022679"/>
    </source>
</evidence>
<dbReference type="SUPFAM" id="SSF82109">
    <property type="entry name" value="MIR domain"/>
    <property type="match status" value="1"/>
</dbReference>
<comment type="function">
    <text evidence="10">Ubiquitin ligase protein which is a component of the N-end rule pathway. Recognizes and binds to proteins bearing specific N-terminal residues that are destabilizing according to the N-end rule, leading to their ubiquitination and subsequent degradation.</text>
</comment>
<dbReference type="FunFam" id="2.10.110.30:FF:000002">
    <property type="entry name" value="Putative e3 ubiquitin-protein ligase ubr3"/>
    <property type="match status" value="1"/>
</dbReference>
<feature type="domain" description="UBR-type" evidence="12">
    <location>
        <begin position="559"/>
        <end position="629"/>
    </location>
</feature>
<comment type="catalytic activity">
    <reaction evidence="1 10">
        <text>S-ubiquitinyl-[E2 ubiquitin-conjugating enzyme]-L-cysteine + [acceptor protein]-L-lysine = [E2 ubiquitin-conjugating enzyme]-L-cysteine + N(6)-ubiquitinyl-[acceptor protein]-L-lysine.</text>
        <dbReference type="EC" id="2.3.2.27"/>
    </reaction>
</comment>
<feature type="compositionally biased region" description="Polar residues" evidence="11">
    <location>
        <begin position="733"/>
        <end position="746"/>
    </location>
</feature>
<keyword evidence="7 10" id="KW-0862">Zinc</keyword>
<gene>
    <name evidence="13" type="ORF">KVV02_000125</name>
</gene>
<reference evidence="13" key="1">
    <citation type="submission" date="2021-07" db="EMBL/GenBank/DDBJ databases">
        <title>Draft genome of Mortierella alpina, strain LL118, isolated from an aspen leaf litter sample.</title>
        <authorList>
            <person name="Yang S."/>
            <person name="Vinatzer B.A."/>
        </authorList>
    </citation>
    <scope>NUCLEOTIDE SEQUENCE</scope>
    <source>
        <strain evidence="13">LL118</strain>
    </source>
</reference>
<evidence type="ECO:0000259" key="12">
    <source>
        <dbReference type="PROSITE" id="PS51157"/>
    </source>
</evidence>
<evidence type="ECO:0000256" key="5">
    <source>
        <dbReference type="ARBA" id="ARBA00022771"/>
    </source>
</evidence>
<feature type="compositionally biased region" description="Basic and acidic residues" evidence="11">
    <location>
        <begin position="761"/>
        <end position="770"/>
    </location>
</feature>
<dbReference type="GO" id="GO:0005737">
    <property type="term" value="C:cytoplasm"/>
    <property type="evidence" value="ECO:0007669"/>
    <property type="project" value="TreeGrafter"/>
</dbReference>
<keyword evidence="3 10" id="KW-0808">Transferase</keyword>
<dbReference type="InterPro" id="IPR036300">
    <property type="entry name" value="MIR_dom_sf"/>
</dbReference>
<keyword evidence="6 10" id="KW-0833">Ubl conjugation pathway</keyword>